<name>A0A151GUZ8_DRECN</name>
<feature type="compositionally biased region" description="Acidic residues" evidence="1">
    <location>
        <begin position="85"/>
        <end position="94"/>
    </location>
</feature>
<feature type="compositionally biased region" description="Polar residues" evidence="1">
    <location>
        <begin position="59"/>
        <end position="69"/>
    </location>
</feature>
<gene>
    <name evidence="2" type="ORF">DCS_02039</name>
</gene>
<dbReference type="EMBL" id="LAYC01000001">
    <property type="protein sequence ID" value="KYK60900.1"/>
    <property type="molecule type" value="Genomic_DNA"/>
</dbReference>
<dbReference type="AlphaFoldDB" id="A0A151GUZ8"/>
<accession>A0A151GUZ8</accession>
<feature type="region of interest" description="Disordered" evidence="1">
    <location>
        <begin position="43"/>
        <end position="94"/>
    </location>
</feature>
<comment type="caution">
    <text evidence="2">The sequence shown here is derived from an EMBL/GenBank/DDBJ whole genome shotgun (WGS) entry which is preliminary data.</text>
</comment>
<dbReference type="InParanoid" id="A0A151GUZ8"/>
<proteinExistence type="predicted"/>
<sequence length="264" mass="29081">MKYTNALVFATLASAGMMHRRRATEEASASDVQVVHESGTVLEQHPSGGEISIGGAPSGENTMSTTLEQQLPKGKVSTETAPQGGEDDMPIVDENEDGTEYKARKSVESEIATIKKAIKNFNWNIRQPNLSMDSIMTTTSKVESRLKAGAEGLKETVDDEAGHKTKPLLASLGTAYHSLAFNMNRYVKPMKPMVEKYGNCSNMQRLLQAIRDQFHTLSGYTIAASDDEKQKDTKWHMRFIYHRLNEAMAEFAEGSCVDATTPLT</sequence>
<dbReference type="Proteomes" id="UP000076580">
    <property type="component" value="Chromosome 01"/>
</dbReference>
<organism evidence="2 3">
    <name type="scientific">Drechmeria coniospora</name>
    <name type="common">Nematophagous fungus</name>
    <name type="synonym">Meria coniospora</name>
    <dbReference type="NCBI Taxonomy" id="98403"/>
    <lineage>
        <taxon>Eukaryota</taxon>
        <taxon>Fungi</taxon>
        <taxon>Dikarya</taxon>
        <taxon>Ascomycota</taxon>
        <taxon>Pezizomycotina</taxon>
        <taxon>Sordariomycetes</taxon>
        <taxon>Hypocreomycetidae</taxon>
        <taxon>Hypocreales</taxon>
        <taxon>Ophiocordycipitaceae</taxon>
        <taxon>Drechmeria</taxon>
    </lineage>
</organism>
<evidence type="ECO:0000313" key="3">
    <source>
        <dbReference type="Proteomes" id="UP000076580"/>
    </source>
</evidence>
<evidence type="ECO:0000256" key="1">
    <source>
        <dbReference type="SAM" id="MobiDB-lite"/>
    </source>
</evidence>
<evidence type="ECO:0000313" key="2">
    <source>
        <dbReference type="EMBL" id="KYK60900.1"/>
    </source>
</evidence>
<keyword evidence="3" id="KW-1185">Reference proteome</keyword>
<reference evidence="2 3" key="1">
    <citation type="journal article" date="2016" name="Sci. Rep.">
        <title>Insights into Adaptations to a Near-Obligate Nematode Endoparasitic Lifestyle from the Finished Genome of Drechmeria coniospora.</title>
        <authorList>
            <person name="Zhang L."/>
            <person name="Zhou Z."/>
            <person name="Guo Q."/>
            <person name="Fokkens L."/>
            <person name="Miskei M."/>
            <person name="Pocsi I."/>
            <person name="Zhang W."/>
            <person name="Chen M."/>
            <person name="Wang L."/>
            <person name="Sun Y."/>
            <person name="Donzelli B.G."/>
            <person name="Gibson D.M."/>
            <person name="Nelson D.R."/>
            <person name="Luo J.G."/>
            <person name="Rep M."/>
            <person name="Liu H."/>
            <person name="Yang S."/>
            <person name="Wang J."/>
            <person name="Krasnoff S.B."/>
            <person name="Xu Y."/>
            <person name="Molnar I."/>
            <person name="Lin M."/>
        </authorList>
    </citation>
    <scope>NUCLEOTIDE SEQUENCE [LARGE SCALE GENOMIC DNA]</scope>
    <source>
        <strain evidence="2 3">ARSEF 6962</strain>
    </source>
</reference>
<dbReference type="RefSeq" id="XP_040660252.1">
    <property type="nucleotide sequence ID" value="XM_040799369.1"/>
</dbReference>
<protein>
    <submittedName>
        <fullName evidence="2">Uncharacterized protein</fullName>
    </submittedName>
</protein>
<dbReference type="GeneID" id="63714682"/>